<dbReference type="PANTHER" id="PTHR31509">
    <property type="entry name" value="BPS1-LIKE PROTEIN"/>
    <property type="match status" value="1"/>
</dbReference>
<dbReference type="STRING" id="35608.A0A2U1MS21"/>
<reference evidence="1 2" key="1">
    <citation type="journal article" date="2018" name="Mol. Plant">
        <title>The genome of Artemisia annua provides insight into the evolution of Asteraceae family and artemisinin biosynthesis.</title>
        <authorList>
            <person name="Shen Q."/>
            <person name="Zhang L."/>
            <person name="Liao Z."/>
            <person name="Wang S."/>
            <person name="Yan T."/>
            <person name="Shi P."/>
            <person name="Liu M."/>
            <person name="Fu X."/>
            <person name="Pan Q."/>
            <person name="Wang Y."/>
            <person name="Lv Z."/>
            <person name="Lu X."/>
            <person name="Zhang F."/>
            <person name="Jiang W."/>
            <person name="Ma Y."/>
            <person name="Chen M."/>
            <person name="Hao X."/>
            <person name="Li L."/>
            <person name="Tang Y."/>
            <person name="Lv G."/>
            <person name="Zhou Y."/>
            <person name="Sun X."/>
            <person name="Brodelius P.E."/>
            <person name="Rose J.K.C."/>
            <person name="Tang K."/>
        </authorList>
    </citation>
    <scope>NUCLEOTIDE SEQUENCE [LARGE SCALE GENOMIC DNA]</scope>
    <source>
        <strain evidence="2">cv. Huhao1</strain>
        <tissue evidence="1">Leaf</tissue>
    </source>
</reference>
<keyword evidence="2" id="KW-1185">Reference proteome</keyword>
<gene>
    <name evidence="1" type="ORF">CTI12_AA347020</name>
</gene>
<proteinExistence type="predicted"/>
<name>A0A2U1MS21_ARTAN</name>
<evidence type="ECO:0000313" key="2">
    <source>
        <dbReference type="Proteomes" id="UP000245207"/>
    </source>
</evidence>
<evidence type="ECO:0000313" key="1">
    <source>
        <dbReference type="EMBL" id="PWA64058.1"/>
    </source>
</evidence>
<comment type="caution">
    <text evidence="1">The sequence shown here is derived from an EMBL/GenBank/DDBJ whole genome shotgun (WGS) entry which is preliminary data.</text>
</comment>
<accession>A0A2U1MS21</accession>
<organism evidence="1 2">
    <name type="scientific">Artemisia annua</name>
    <name type="common">Sweet wormwood</name>
    <dbReference type="NCBI Taxonomy" id="35608"/>
    <lineage>
        <taxon>Eukaryota</taxon>
        <taxon>Viridiplantae</taxon>
        <taxon>Streptophyta</taxon>
        <taxon>Embryophyta</taxon>
        <taxon>Tracheophyta</taxon>
        <taxon>Spermatophyta</taxon>
        <taxon>Magnoliopsida</taxon>
        <taxon>eudicotyledons</taxon>
        <taxon>Gunneridae</taxon>
        <taxon>Pentapetalae</taxon>
        <taxon>asterids</taxon>
        <taxon>campanulids</taxon>
        <taxon>Asterales</taxon>
        <taxon>Asteraceae</taxon>
        <taxon>Asteroideae</taxon>
        <taxon>Anthemideae</taxon>
        <taxon>Artemisiinae</taxon>
        <taxon>Artemisia</taxon>
    </lineage>
</organism>
<dbReference type="Proteomes" id="UP000245207">
    <property type="component" value="Unassembled WGS sequence"/>
</dbReference>
<sequence>MHNSSSSTISVNGFYNFLTHNLDDLYRSFHPQNVVSIHFLQLVLSSVQTFHSQLTLLAHELHLPVGEKWLDEYMDESARLWEVCHVLKAGILNMENYCSMGANIPSILENNDLNPQQFHEMFRAINRCQRESVRLEEENRSLIETRIKPLTLKFDESVLILSKFNGFNGFRGVLYALRNISSLLLKIMVNGLVYWSNETRFSSSSHRNTTSYDENHTVFGSGFMVAAARLNERMKDGEWGQNGILLYEYQSTRQAMAELETSRAFGTELDISERVGNLKSSFARLQCGVENMIVQLDDLFDEIVESEKWLDEYMDESARLWEVCHVLKAGILNMENYCSMGANIPSILENNDLNPQQFHEMFRAIDRCQRESVRLEEENRSLIETRIKPLTLKFDESVLILSKFNGFNGFRGVLYALRNISSLLLKIMVNGLVYWSNETRFSSSSHRNTTSYDENHTVFGSGFMVAAARLNERMKDGEWGQNGILLYEYQSTRQAMAELETSRAFGTELDISERVGNLKSSFARLQCGVENMIVQLDDLFDEIVESRRKLLNL</sequence>
<protein>
    <submittedName>
        <fullName evidence="1">BYPASS-related protein</fullName>
    </submittedName>
</protein>
<dbReference type="AlphaFoldDB" id="A0A2U1MS21"/>
<dbReference type="OrthoDB" id="691840at2759"/>
<dbReference type="EMBL" id="PKPP01004503">
    <property type="protein sequence ID" value="PWA64058.1"/>
    <property type="molecule type" value="Genomic_DNA"/>
</dbReference>